<name>A0A8E1URY5_9BACT</name>
<keyword evidence="3 6" id="KW-0808">Transferase</keyword>
<sequence length="351" mass="40506">MKTELNYLDRNEFNFEPSQEVKDAIKNFDLNKLCFYTRIYDQGKKSIFSVFLSEQYSIDEKQIVLGYGAEDLLKMAVHYFLTGSDGNKTMLIPKFSWWYYKSIADEVDGRTLQYPVYETEDSFAYDFDGLRRMIAEENPKILLVASPNNPTGNGLTPDELEQLVGMVPATTVVLVDEAYASYVTEDISYIRNLIAKYPNIIFCRTLSKFYGLPGLRLGFGFIGKGETMERFSRYANKYLGYDRLSEEIGIAALKSDAHYREIARVMDEARRMYTDEIGSLPGFKVYKSMANFILIKYPIELKAALQQEFAGQSYKVKFMDEPDINSHMRITLGRREQNRMVADIILKVAKR</sequence>
<comment type="caution">
    <text evidence="6">The sequence shown here is derived from an EMBL/GenBank/DDBJ whole genome shotgun (WGS) entry which is preliminary data.</text>
</comment>
<dbReference type="Pfam" id="PF00155">
    <property type="entry name" value="Aminotran_1_2"/>
    <property type="match status" value="1"/>
</dbReference>
<dbReference type="InterPro" id="IPR004839">
    <property type="entry name" value="Aminotransferase_I/II_large"/>
</dbReference>
<dbReference type="GO" id="GO:0030170">
    <property type="term" value="F:pyridoxal phosphate binding"/>
    <property type="evidence" value="ECO:0007669"/>
    <property type="project" value="InterPro"/>
</dbReference>
<evidence type="ECO:0000313" key="6">
    <source>
        <dbReference type="EMBL" id="KOO69454.1"/>
    </source>
</evidence>
<dbReference type="AlphaFoldDB" id="A0A8E1URY5"/>
<dbReference type="CDD" id="cd00609">
    <property type="entry name" value="AAT_like"/>
    <property type="match status" value="1"/>
</dbReference>
<dbReference type="EMBL" id="LFQU01000002">
    <property type="protein sequence ID" value="KOO69454.1"/>
    <property type="molecule type" value="Genomic_DNA"/>
</dbReference>
<gene>
    <name evidence="6" type="ORF">ACU52_01995</name>
</gene>
<proteinExistence type="inferred from homology"/>
<evidence type="ECO:0000256" key="1">
    <source>
        <dbReference type="ARBA" id="ARBA00007970"/>
    </source>
</evidence>
<keyword evidence="4" id="KW-0663">Pyridoxal phosphate</keyword>
<dbReference type="InterPro" id="IPR015421">
    <property type="entry name" value="PyrdxlP-dep_Trfase_major"/>
</dbReference>
<evidence type="ECO:0000256" key="2">
    <source>
        <dbReference type="ARBA" id="ARBA00022576"/>
    </source>
</evidence>
<evidence type="ECO:0000256" key="4">
    <source>
        <dbReference type="ARBA" id="ARBA00022898"/>
    </source>
</evidence>
<keyword evidence="2 6" id="KW-0032">Aminotransferase</keyword>
<dbReference type="SUPFAM" id="SSF53383">
    <property type="entry name" value="PLP-dependent transferases"/>
    <property type="match status" value="1"/>
</dbReference>
<dbReference type="InterPro" id="IPR050106">
    <property type="entry name" value="HistidinolP_aminotransfase"/>
</dbReference>
<reference evidence="6 7" key="1">
    <citation type="submission" date="2015-06" db="EMBL/GenBank/DDBJ databases">
        <title>Prevotella sp. 109, sp. nov., a novel member of the family Prevotellaceae isolated from human faeces.</title>
        <authorList>
            <person name="Shkoporov A.N."/>
            <person name="Chaplin A.V."/>
            <person name="Kafarskaia L.I."/>
            <person name="Efimov B.A."/>
        </authorList>
    </citation>
    <scope>NUCLEOTIDE SEQUENCE [LARGE SCALE GENOMIC DNA]</scope>
    <source>
        <strain evidence="6 7">109</strain>
    </source>
</reference>
<dbReference type="Gene3D" id="3.90.1150.10">
    <property type="entry name" value="Aspartate Aminotransferase, domain 1"/>
    <property type="match status" value="1"/>
</dbReference>
<accession>A0A8E1URY5</accession>
<feature type="domain" description="Aminotransferase class I/classII large" evidence="5">
    <location>
        <begin position="8"/>
        <end position="345"/>
    </location>
</feature>
<evidence type="ECO:0000313" key="7">
    <source>
        <dbReference type="Proteomes" id="UP000036951"/>
    </source>
</evidence>
<organism evidence="6 7">
    <name type="scientific">Xylanibacter rarus</name>
    <dbReference type="NCBI Taxonomy" id="1676614"/>
    <lineage>
        <taxon>Bacteria</taxon>
        <taxon>Pseudomonadati</taxon>
        <taxon>Bacteroidota</taxon>
        <taxon>Bacteroidia</taxon>
        <taxon>Bacteroidales</taxon>
        <taxon>Prevotellaceae</taxon>
        <taxon>Xylanibacter</taxon>
    </lineage>
</organism>
<dbReference type="GO" id="GO:0008483">
    <property type="term" value="F:transaminase activity"/>
    <property type="evidence" value="ECO:0007669"/>
    <property type="project" value="UniProtKB-KW"/>
</dbReference>
<keyword evidence="7" id="KW-1185">Reference proteome</keyword>
<dbReference type="InterPro" id="IPR015424">
    <property type="entry name" value="PyrdxlP-dep_Trfase"/>
</dbReference>
<dbReference type="Proteomes" id="UP000036951">
    <property type="component" value="Unassembled WGS sequence"/>
</dbReference>
<comment type="similarity">
    <text evidence="1">Belongs to the class-II pyridoxal-phosphate-dependent aminotransferase family. Histidinol-phosphate aminotransferase subfamily.</text>
</comment>
<dbReference type="PANTHER" id="PTHR43643:SF3">
    <property type="entry name" value="HISTIDINOL-PHOSPHATE AMINOTRANSFERASE"/>
    <property type="match status" value="1"/>
</dbReference>
<protein>
    <submittedName>
        <fullName evidence="6">Aspartate aminotransferase</fullName>
    </submittedName>
</protein>
<evidence type="ECO:0000259" key="5">
    <source>
        <dbReference type="Pfam" id="PF00155"/>
    </source>
</evidence>
<dbReference type="PANTHER" id="PTHR43643">
    <property type="entry name" value="HISTIDINOL-PHOSPHATE AMINOTRANSFERASE 2"/>
    <property type="match status" value="1"/>
</dbReference>
<dbReference type="RefSeq" id="WP_053397554.1">
    <property type="nucleotide sequence ID" value="NZ_DAWBWQ010000055.1"/>
</dbReference>
<evidence type="ECO:0000256" key="3">
    <source>
        <dbReference type="ARBA" id="ARBA00022679"/>
    </source>
</evidence>
<dbReference type="Gene3D" id="3.40.640.10">
    <property type="entry name" value="Type I PLP-dependent aspartate aminotransferase-like (Major domain)"/>
    <property type="match status" value="1"/>
</dbReference>
<dbReference type="OrthoDB" id="9813612at2"/>
<dbReference type="InterPro" id="IPR015422">
    <property type="entry name" value="PyrdxlP-dep_Trfase_small"/>
</dbReference>